<organism evidence="3 4">
    <name type="scientific">Rhizophagus irregularis</name>
    <dbReference type="NCBI Taxonomy" id="588596"/>
    <lineage>
        <taxon>Eukaryota</taxon>
        <taxon>Fungi</taxon>
        <taxon>Fungi incertae sedis</taxon>
        <taxon>Mucoromycota</taxon>
        <taxon>Glomeromycotina</taxon>
        <taxon>Glomeromycetes</taxon>
        <taxon>Glomerales</taxon>
        <taxon>Glomeraceae</taxon>
        <taxon>Rhizophagus</taxon>
    </lineage>
</organism>
<dbReference type="Proteomes" id="UP000233469">
    <property type="component" value="Unassembled WGS sequence"/>
</dbReference>
<dbReference type="Gene3D" id="1.25.40.420">
    <property type="match status" value="1"/>
</dbReference>
<dbReference type="InterPro" id="IPR000210">
    <property type="entry name" value="BTB/POZ_dom"/>
</dbReference>
<dbReference type="Gene3D" id="3.30.710.10">
    <property type="entry name" value="Potassium Channel Kv1.1, Chain A"/>
    <property type="match status" value="1"/>
</dbReference>
<dbReference type="SMART" id="SM00225">
    <property type="entry name" value="BTB"/>
    <property type="match status" value="1"/>
</dbReference>
<dbReference type="AlphaFoldDB" id="A0A2N1NJW8"/>
<feature type="domain" description="TLDc" evidence="2">
    <location>
        <begin position="299"/>
        <end position="462"/>
    </location>
</feature>
<dbReference type="VEuPathDB" id="FungiDB:FUN_002801"/>
<proteinExistence type="predicted"/>
<evidence type="ECO:0000313" key="4">
    <source>
        <dbReference type="Proteomes" id="UP000233469"/>
    </source>
</evidence>
<dbReference type="VEuPathDB" id="FungiDB:RhiirA1_502835"/>
<dbReference type="SUPFAM" id="SSF54695">
    <property type="entry name" value="POZ domain"/>
    <property type="match status" value="1"/>
</dbReference>
<dbReference type="PROSITE" id="PS50097">
    <property type="entry name" value="BTB"/>
    <property type="match status" value="1"/>
</dbReference>
<accession>A0A2N1NJW8</accession>
<feature type="domain" description="BTB" evidence="1">
    <location>
        <begin position="23"/>
        <end position="97"/>
    </location>
</feature>
<dbReference type="Pfam" id="PF07534">
    <property type="entry name" value="TLD"/>
    <property type="match status" value="1"/>
</dbReference>
<name>A0A2N1NJW8_9GLOM</name>
<dbReference type="Pfam" id="PF00651">
    <property type="entry name" value="BTB"/>
    <property type="match status" value="1"/>
</dbReference>
<dbReference type="PANTHER" id="PTHR24410">
    <property type="entry name" value="HL07962P-RELATED"/>
    <property type="match status" value="1"/>
</dbReference>
<protein>
    <recommendedName>
        <fullName evidence="5">Serine-enriched protein</fullName>
    </recommendedName>
</protein>
<dbReference type="InterPro" id="IPR051481">
    <property type="entry name" value="BTB-POZ/Galectin-3-binding"/>
</dbReference>
<dbReference type="InterPro" id="IPR011333">
    <property type="entry name" value="SKP1/BTB/POZ_sf"/>
</dbReference>
<dbReference type="PROSITE" id="PS51886">
    <property type="entry name" value="TLDC"/>
    <property type="match status" value="1"/>
</dbReference>
<evidence type="ECO:0000259" key="1">
    <source>
        <dbReference type="PROSITE" id="PS50097"/>
    </source>
</evidence>
<evidence type="ECO:0008006" key="5">
    <source>
        <dbReference type="Google" id="ProtNLM"/>
    </source>
</evidence>
<sequence length="466" mass="55362">MTLDCSQDVVYDLENLLETDEGYDVIIYAGENENETEIHAHSLILRTRSQYFRTAFFEETWVMARDGKYIFKKPNVKPHFIKIILRFFYCGKVDLTKLLEPDIMDLLIVVDEFKIQILIRFIQEYLIKNLHEFLRQNRVRILDYFYQNDSVLDLWNYCFNNICEEVEIFFNSNKFFDLKENLLELLLKRDDLSSNEIVIWKNLINWCLAKHPSISSDVEKWNRNEIAIMEKTIHNFIPLIRFYEMSSDDFLSKVYPYRNLLPKDLINNVLIFHMDLNVKFSANIKNKQFKFKKCGYDSILIKPRHFAIIASWIEKKDDFYDVRNLPYSFNLIYRSSKHGYTTAAFHEHCDNRGATIVIGKVMNSDQLVGGYNPLSWDSNKSWNFTVDSFIFSSKNRDNLQNTVVSYSFDEHSIYCDPLYGPAFGSDLICSSNGAWRSKERFYHKIDAPLDFEVDDYEVFQVIKRFN</sequence>
<dbReference type="PANTHER" id="PTHR24410:SF23">
    <property type="entry name" value="BTB DOMAIN-CONTAINING PROTEIN-RELATED"/>
    <property type="match status" value="1"/>
</dbReference>
<gene>
    <name evidence="3" type="ORF">RhiirC2_847010</name>
</gene>
<reference evidence="3 4" key="2">
    <citation type="submission" date="2017-10" db="EMBL/GenBank/DDBJ databases">
        <title>Extensive intraspecific genome diversity in a model arbuscular mycorrhizal fungus.</title>
        <authorList>
            <person name="Chen E.C.H."/>
            <person name="Morin E."/>
            <person name="Baudet D."/>
            <person name="Noel J."/>
            <person name="Ndikumana S."/>
            <person name="Charron P."/>
            <person name="St-Onge C."/>
            <person name="Giorgi J."/>
            <person name="Grigoriev I.V."/>
            <person name="Roux C."/>
            <person name="Martin F.M."/>
            <person name="Corradi N."/>
        </authorList>
    </citation>
    <scope>NUCLEOTIDE SEQUENCE [LARGE SCALE GENOMIC DNA]</scope>
    <source>
        <strain evidence="3 4">C2</strain>
    </source>
</reference>
<dbReference type="VEuPathDB" id="FungiDB:RhiirFUN_012848"/>
<comment type="caution">
    <text evidence="3">The sequence shown here is derived from an EMBL/GenBank/DDBJ whole genome shotgun (WGS) entry which is preliminary data.</text>
</comment>
<evidence type="ECO:0000259" key="2">
    <source>
        <dbReference type="PROSITE" id="PS51886"/>
    </source>
</evidence>
<dbReference type="EMBL" id="LLXL01000318">
    <property type="protein sequence ID" value="PKK74222.1"/>
    <property type="molecule type" value="Genomic_DNA"/>
</dbReference>
<dbReference type="InterPro" id="IPR006571">
    <property type="entry name" value="TLDc_dom"/>
</dbReference>
<dbReference type="CDD" id="cd18186">
    <property type="entry name" value="BTB_POZ_ZBTB_KLHL-like"/>
    <property type="match status" value="1"/>
</dbReference>
<evidence type="ECO:0000313" key="3">
    <source>
        <dbReference type="EMBL" id="PKK74222.1"/>
    </source>
</evidence>
<reference evidence="3 4" key="1">
    <citation type="submission" date="2016-04" db="EMBL/GenBank/DDBJ databases">
        <title>Genome analyses suggest a sexual origin of heterokaryosis in a supposedly ancient asexual fungus.</title>
        <authorList>
            <person name="Ropars J."/>
            <person name="Sedzielewska K."/>
            <person name="Noel J."/>
            <person name="Charron P."/>
            <person name="Farinelli L."/>
            <person name="Marton T."/>
            <person name="Kruger M."/>
            <person name="Pelin A."/>
            <person name="Brachmann A."/>
            <person name="Corradi N."/>
        </authorList>
    </citation>
    <scope>NUCLEOTIDE SEQUENCE [LARGE SCALE GENOMIC DNA]</scope>
    <source>
        <strain evidence="3 4">C2</strain>
    </source>
</reference>